<proteinExistence type="predicted"/>
<gene>
    <name evidence="2" type="ORF">HHI36_011120</name>
</gene>
<keyword evidence="3" id="KW-1185">Reference proteome</keyword>
<dbReference type="AlphaFoldDB" id="A0ABD2MKP9"/>
<evidence type="ECO:0000256" key="1">
    <source>
        <dbReference type="SAM" id="Coils"/>
    </source>
</evidence>
<dbReference type="EMBL" id="JABFTP020000001">
    <property type="protein sequence ID" value="KAL3266971.1"/>
    <property type="molecule type" value="Genomic_DNA"/>
</dbReference>
<organism evidence="2 3">
    <name type="scientific">Cryptolaemus montrouzieri</name>
    <dbReference type="NCBI Taxonomy" id="559131"/>
    <lineage>
        <taxon>Eukaryota</taxon>
        <taxon>Metazoa</taxon>
        <taxon>Ecdysozoa</taxon>
        <taxon>Arthropoda</taxon>
        <taxon>Hexapoda</taxon>
        <taxon>Insecta</taxon>
        <taxon>Pterygota</taxon>
        <taxon>Neoptera</taxon>
        <taxon>Endopterygota</taxon>
        <taxon>Coleoptera</taxon>
        <taxon>Polyphaga</taxon>
        <taxon>Cucujiformia</taxon>
        <taxon>Coccinelloidea</taxon>
        <taxon>Coccinellidae</taxon>
        <taxon>Scymninae</taxon>
        <taxon>Scymnini</taxon>
        <taxon>Cryptolaemus</taxon>
    </lineage>
</organism>
<evidence type="ECO:0000313" key="3">
    <source>
        <dbReference type="Proteomes" id="UP001516400"/>
    </source>
</evidence>
<protein>
    <submittedName>
        <fullName evidence="2">Uncharacterized protein</fullName>
    </submittedName>
</protein>
<evidence type="ECO:0000313" key="2">
    <source>
        <dbReference type="EMBL" id="KAL3266971.1"/>
    </source>
</evidence>
<sequence length="96" mass="11352">MSQNLPRSVLLATYFEMYMMKKMDAGKIKQMGEDISKNIENDISRTLFTAKESADSRKLKEAELKKNLDSYNRRMEKLLMKIEEENIRTLKVDEKK</sequence>
<reference evidence="2 3" key="1">
    <citation type="journal article" date="2021" name="BMC Biol.">
        <title>Horizontally acquired antibacterial genes associated with adaptive radiation of ladybird beetles.</title>
        <authorList>
            <person name="Li H.S."/>
            <person name="Tang X.F."/>
            <person name="Huang Y.H."/>
            <person name="Xu Z.Y."/>
            <person name="Chen M.L."/>
            <person name="Du X.Y."/>
            <person name="Qiu B.Y."/>
            <person name="Chen P.T."/>
            <person name="Zhang W."/>
            <person name="Slipinski A."/>
            <person name="Escalona H.E."/>
            <person name="Waterhouse R.M."/>
            <person name="Zwick A."/>
            <person name="Pang H."/>
        </authorList>
    </citation>
    <scope>NUCLEOTIDE SEQUENCE [LARGE SCALE GENOMIC DNA]</scope>
    <source>
        <strain evidence="2">SYSU2018</strain>
    </source>
</reference>
<comment type="caution">
    <text evidence="2">The sequence shown here is derived from an EMBL/GenBank/DDBJ whole genome shotgun (WGS) entry which is preliminary data.</text>
</comment>
<keyword evidence="1" id="KW-0175">Coiled coil</keyword>
<accession>A0ABD2MKP9</accession>
<name>A0ABD2MKP9_9CUCU</name>
<feature type="coiled-coil region" evidence="1">
    <location>
        <begin position="61"/>
        <end position="88"/>
    </location>
</feature>
<dbReference type="Proteomes" id="UP001516400">
    <property type="component" value="Unassembled WGS sequence"/>
</dbReference>